<comment type="subcellular location">
    <subcellularLocation>
        <location evidence="1">Cell membrane</location>
        <topology evidence="1">Multi-pass membrane protein</topology>
    </subcellularLocation>
</comment>
<dbReference type="EC" id="3.4.23.43" evidence="9"/>
<evidence type="ECO:0000256" key="3">
    <source>
        <dbReference type="ARBA" id="ARBA00022692"/>
    </source>
</evidence>
<evidence type="ECO:0000256" key="1">
    <source>
        <dbReference type="ARBA" id="ARBA00004651"/>
    </source>
</evidence>
<sequence>MALAASLDFFTMTIPNRLTIAFAVLFFPAAYFAGLAPAEIGMHVAAGAAVLVVSFAFFAFGWIGGGDAKFVAAVALWLGWSNLLEYALLFSLLGGALTLVILSVRRYPLPFMLTRADWAVRLHDSKTGIPYGIALAVAGFMVYPTTAWMDAFVR</sequence>
<name>A0AAW5QZZ4_9HYPH</name>
<dbReference type="PANTHER" id="PTHR36506:SF1">
    <property type="entry name" value="PREFLAGELLIN PEPTIDASE"/>
    <property type="match status" value="1"/>
</dbReference>
<dbReference type="Pfam" id="PF01478">
    <property type="entry name" value="Peptidase_A24"/>
    <property type="match status" value="1"/>
</dbReference>
<keyword evidence="3 7" id="KW-0812">Transmembrane</keyword>
<feature type="transmembrane region" description="Helical" evidence="7">
    <location>
        <begin position="44"/>
        <end position="63"/>
    </location>
</feature>
<accession>A0AAW5QZZ4</accession>
<dbReference type="InterPro" id="IPR000045">
    <property type="entry name" value="Prepilin_IV_endopep_pep"/>
</dbReference>
<proteinExistence type="inferred from homology"/>
<dbReference type="PANTHER" id="PTHR36506">
    <property type="entry name" value="PREFLAGELLIN PEPTIDASE"/>
    <property type="match status" value="1"/>
</dbReference>
<evidence type="ECO:0000313" key="9">
    <source>
        <dbReference type="EMBL" id="MCT8972016.1"/>
    </source>
</evidence>
<dbReference type="Gene3D" id="1.20.120.1220">
    <property type="match status" value="1"/>
</dbReference>
<organism evidence="9 10">
    <name type="scientific">Microbaculum marinisediminis</name>
    <dbReference type="NCBI Taxonomy" id="2931392"/>
    <lineage>
        <taxon>Bacteria</taxon>
        <taxon>Pseudomonadati</taxon>
        <taxon>Pseudomonadota</taxon>
        <taxon>Alphaproteobacteria</taxon>
        <taxon>Hyphomicrobiales</taxon>
        <taxon>Tepidamorphaceae</taxon>
        <taxon>Microbaculum</taxon>
    </lineage>
</organism>
<dbReference type="Proteomes" id="UP001320898">
    <property type="component" value="Unassembled WGS sequence"/>
</dbReference>
<keyword evidence="10" id="KW-1185">Reference proteome</keyword>
<feature type="transmembrane region" description="Helical" evidence="7">
    <location>
        <begin position="83"/>
        <end position="107"/>
    </location>
</feature>
<comment type="caution">
    <text evidence="9">The sequence shown here is derived from an EMBL/GenBank/DDBJ whole genome shotgun (WGS) entry which is preliminary data.</text>
</comment>
<gene>
    <name evidence="9" type="ORF">MUB46_09135</name>
</gene>
<dbReference type="InterPro" id="IPR014032">
    <property type="entry name" value="Peptidase_A24A_bac"/>
</dbReference>
<dbReference type="GO" id="GO:0005886">
    <property type="term" value="C:plasma membrane"/>
    <property type="evidence" value="ECO:0007669"/>
    <property type="project" value="UniProtKB-SubCell"/>
</dbReference>
<dbReference type="PRINTS" id="PR00864">
    <property type="entry name" value="PREPILNPTASE"/>
</dbReference>
<keyword evidence="2" id="KW-1003">Cell membrane</keyword>
<evidence type="ECO:0000256" key="6">
    <source>
        <dbReference type="RuleBase" id="RU003793"/>
    </source>
</evidence>
<reference evidence="9 10" key="1">
    <citation type="submission" date="2022-04" db="EMBL/GenBank/DDBJ databases">
        <authorList>
            <person name="Ye Y.-Q."/>
            <person name="Du Z.-J."/>
        </authorList>
    </citation>
    <scope>NUCLEOTIDE SEQUENCE [LARGE SCALE GENOMIC DNA]</scope>
    <source>
        <strain evidence="9 10">A6E488</strain>
    </source>
</reference>
<protein>
    <submittedName>
        <fullName evidence="9">Prepilin peptidase</fullName>
        <ecNumber evidence="9">3.4.23.43</ecNumber>
    </submittedName>
</protein>
<evidence type="ECO:0000256" key="5">
    <source>
        <dbReference type="ARBA" id="ARBA00023136"/>
    </source>
</evidence>
<evidence type="ECO:0000256" key="2">
    <source>
        <dbReference type="ARBA" id="ARBA00022475"/>
    </source>
</evidence>
<keyword evidence="4 7" id="KW-1133">Transmembrane helix</keyword>
<comment type="similarity">
    <text evidence="6">Belongs to the peptidase A24 family.</text>
</comment>
<feature type="domain" description="Prepilin type IV endopeptidase peptidase" evidence="8">
    <location>
        <begin position="2"/>
        <end position="98"/>
    </location>
</feature>
<keyword evidence="9" id="KW-0378">Hydrolase</keyword>
<dbReference type="InterPro" id="IPR052218">
    <property type="entry name" value="Preflagellin_Peptidase"/>
</dbReference>
<evidence type="ECO:0000313" key="10">
    <source>
        <dbReference type="Proteomes" id="UP001320898"/>
    </source>
</evidence>
<dbReference type="GO" id="GO:0004190">
    <property type="term" value="F:aspartic-type endopeptidase activity"/>
    <property type="evidence" value="ECO:0007669"/>
    <property type="project" value="UniProtKB-EC"/>
</dbReference>
<feature type="transmembrane region" description="Helical" evidence="7">
    <location>
        <begin position="20"/>
        <end position="37"/>
    </location>
</feature>
<evidence type="ECO:0000256" key="7">
    <source>
        <dbReference type="SAM" id="Phobius"/>
    </source>
</evidence>
<dbReference type="AlphaFoldDB" id="A0AAW5QZZ4"/>
<evidence type="ECO:0000256" key="4">
    <source>
        <dbReference type="ARBA" id="ARBA00022989"/>
    </source>
</evidence>
<keyword evidence="5 7" id="KW-0472">Membrane</keyword>
<dbReference type="EMBL" id="JALIDZ010000004">
    <property type="protein sequence ID" value="MCT8972016.1"/>
    <property type="molecule type" value="Genomic_DNA"/>
</dbReference>
<evidence type="ECO:0000259" key="8">
    <source>
        <dbReference type="Pfam" id="PF01478"/>
    </source>
</evidence>
<feature type="transmembrane region" description="Helical" evidence="7">
    <location>
        <begin position="128"/>
        <end position="149"/>
    </location>
</feature>